<evidence type="ECO:0000313" key="1">
    <source>
        <dbReference type="EMBL" id="OAY24318.1"/>
    </source>
</evidence>
<dbReference type="AlphaFoldDB" id="A0A2C9U3L1"/>
<accession>A0A2C9U3L1</accession>
<gene>
    <name evidence="1" type="ORF">MANES_17G005800</name>
</gene>
<organism evidence="1">
    <name type="scientific">Manihot esculenta</name>
    <name type="common">Cassava</name>
    <name type="synonym">Jatropha manihot</name>
    <dbReference type="NCBI Taxonomy" id="3983"/>
    <lineage>
        <taxon>Eukaryota</taxon>
        <taxon>Viridiplantae</taxon>
        <taxon>Streptophyta</taxon>
        <taxon>Embryophyta</taxon>
        <taxon>Tracheophyta</taxon>
        <taxon>Spermatophyta</taxon>
        <taxon>Magnoliopsida</taxon>
        <taxon>eudicotyledons</taxon>
        <taxon>Gunneridae</taxon>
        <taxon>Pentapetalae</taxon>
        <taxon>rosids</taxon>
        <taxon>fabids</taxon>
        <taxon>Malpighiales</taxon>
        <taxon>Euphorbiaceae</taxon>
        <taxon>Crotonoideae</taxon>
        <taxon>Manihoteae</taxon>
        <taxon>Manihot</taxon>
    </lineage>
</organism>
<proteinExistence type="predicted"/>
<name>A0A2C9U3L1_MANES</name>
<reference evidence="1" key="1">
    <citation type="submission" date="2016-02" db="EMBL/GenBank/DDBJ databases">
        <title>WGS assembly of Manihot esculenta.</title>
        <authorList>
            <person name="Bredeson J.V."/>
            <person name="Prochnik S.E."/>
            <person name="Lyons J.B."/>
            <person name="Schmutz J."/>
            <person name="Grimwood J."/>
            <person name="Vrebalov J."/>
            <person name="Bart R.S."/>
            <person name="Amuge T."/>
            <person name="Ferguson M.E."/>
            <person name="Green R."/>
            <person name="Putnam N."/>
            <person name="Stites J."/>
            <person name="Rounsley S."/>
            <person name="Rokhsar D.S."/>
        </authorList>
    </citation>
    <scope>NUCLEOTIDE SEQUENCE [LARGE SCALE GENOMIC DNA]</scope>
    <source>
        <tissue evidence="1">Leaf</tissue>
    </source>
</reference>
<dbReference type="EMBL" id="CM004403">
    <property type="protein sequence ID" value="OAY24318.1"/>
    <property type="molecule type" value="Genomic_DNA"/>
</dbReference>
<sequence>MLIVLYFMVLILYFMSKHYYRLSSLSFLTIVGMHQLKYSGRIFLFI</sequence>
<protein>
    <submittedName>
        <fullName evidence="1">Uncharacterized protein</fullName>
    </submittedName>
</protein>